<dbReference type="Proteomes" id="UP000075880">
    <property type="component" value="Unassembled WGS sequence"/>
</dbReference>
<keyword evidence="2" id="KW-1185">Reference proteome</keyword>
<name>A0AAG5DBY7_ANOAO</name>
<reference evidence="1" key="1">
    <citation type="submission" date="2024-04" db="UniProtKB">
        <authorList>
            <consortium name="EnsemblMetazoa"/>
        </authorList>
    </citation>
    <scope>IDENTIFICATION</scope>
    <source>
        <strain evidence="1">EBRO</strain>
    </source>
</reference>
<protein>
    <submittedName>
        <fullName evidence="1">Uncharacterized protein</fullName>
    </submittedName>
</protein>
<evidence type="ECO:0000313" key="2">
    <source>
        <dbReference type="Proteomes" id="UP000075880"/>
    </source>
</evidence>
<accession>A0AAG5DBY7</accession>
<evidence type="ECO:0000313" key="1">
    <source>
        <dbReference type="EnsemblMetazoa" id="ENSAATROPP008761"/>
    </source>
</evidence>
<organism evidence="1 2">
    <name type="scientific">Anopheles atroparvus</name>
    <name type="common">European mosquito</name>
    <dbReference type="NCBI Taxonomy" id="41427"/>
    <lineage>
        <taxon>Eukaryota</taxon>
        <taxon>Metazoa</taxon>
        <taxon>Ecdysozoa</taxon>
        <taxon>Arthropoda</taxon>
        <taxon>Hexapoda</taxon>
        <taxon>Insecta</taxon>
        <taxon>Pterygota</taxon>
        <taxon>Neoptera</taxon>
        <taxon>Endopterygota</taxon>
        <taxon>Diptera</taxon>
        <taxon>Nematocera</taxon>
        <taxon>Culicoidea</taxon>
        <taxon>Culicidae</taxon>
        <taxon>Anophelinae</taxon>
        <taxon>Anopheles</taxon>
    </lineage>
</organism>
<proteinExistence type="predicted"/>
<sequence>MEKTIFGIRHGKSGKLWPTVALSGDNDSCYFYCPKQTGPFALYLALYLSFVQSCCVQLAPPGRDVTARRRWRVSSLERIAPAQESERVNAFT</sequence>
<dbReference type="AlphaFoldDB" id="A0AAG5DBY7"/>
<dbReference type="EnsemblMetazoa" id="ENSAATROPT009680">
    <property type="protein sequence ID" value="ENSAATROPP008761"/>
    <property type="gene ID" value="ENSAATROPG007893"/>
</dbReference>